<protein>
    <submittedName>
        <fullName evidence="1">Uncharacterized protein</fullName>
    </submittedName>
</protein>
<evidence type="ECO:0000313" key="2">
    <source>
        <dbReference type="Proteomes" id="UP000182882"/>
    </source>
</evidence>
<proteinExistence type="predicted"/>
<dbReference type="RefSeq" id="WP_062559619.1">
    <property type="nucleotide sequence ID" value="NZ_CP013341.1"/>
</dbReference>
<name>A0A1H2E9U8_9PROT</name>
<sequence length="245" mass="25745">MASHNKIKFVAGTVIAAAISVIGQNVFAHTVLEVPFIAEGVRVTNNVVVGHGCGEINVIGTSVVFPDGVDSTITVDGQPHAGALTDFIQNWGNLNTKIYSKAVFTFQGEKTDANGNVSGFWAGGGDSLPHDMAGFIPFRTSAAIIEPTSCAASVKFHVSIVDICEITPVDGFSDETVNRWTLAGLGTPYDRPEDGAASLTITRSETNPLPDSCGGTGQVVEVKPSAAQINRDMPIIFNGSQVWPQ</sequence>
<evidence type="ECO:0000313" key="1">
    <source>
        <dbReference type="EMBL" id="SDT91813.1"/>
    </source>
</evidence>
<dbReference type="Proteomes" id="UP000182882">
    <property type="component" value="Unassembled WGS sequence"/>
</dbReference>
<keyword evidence="2" id="KW-1185">Reference proteome</keyword>
<organism evidence="1 2">
    <name type="scientific">Nitrosomonas ureae</name>
    <dbReference type="NCBI Taxonomy" id="44577"/>
    <lineage>
        <taxon>Bacteria</taxon>
        <taxon>Pseudomonadati</taxon>
        <taxon>Pseudomonadota</taxon>
        <taxon>Betaproteobacteria</taxon>
        <taxon>Nitrosomonadales</taxon>
        <taxon>Nitrosomonadaceae</taxon>
        <taxon>Nitrosomonas</taxon>
    </lineage>
</organism>
<accession>A0A1H2E9U8</accession>
<gene>
    <name evidence="1" type="ORF">SAMN05216406_11072</name>
</gene>
<dbReference type="EMBL" id="FNLN01000010">
    <property type="protein sequence ID" value="SDT91813.1"/>
    <property type="molecule type" value="Genomic_DNA"/>
</dbReference>
<dbReference type="AlphaFoldDB" id="A0A1H2E9U8"/>
<dbReference type="KEGG" id="nur:ATY38_12650"/>
<reference evidence="2" key="1">
    <citation type="submission" date="2016-10" db="EMBL/GenBank/DDBJ databases">
        <authorList>
            <person name="Varghese N."/>
            <person name="Submissions S."/>
        </authorList>
    </citation>
    <scope>NUCLEOTIDE SEQUENCE [LARGE SCALE GENOMIC DNA]</scope>
    <source>
        <strain evidence="2">Nm10</strain>
    </source>
</reference>